<gene>
    <name evidence="6" type="ORF">SAMN05660874_04832</name>
</gene>
<evidence type="ECO:0000259" key="5">
    <source>
        <dbReference type="PROSITE" id="PS50931"/>
    </source>
</evidence>
<keyword evidence="7" id="KW-1185">Reference proteome</keyword>
<evidence type="ECO:0000313" key="6">
    <source>
        <dbReference type="EMBL" id="SFS99693.1"/>
    </source>
</evidence>
<organism evidence="6 7">
    <name type="scientific">Saccharopolyspora flava</name>
    <dbReference type="NCBI Taxonomy" id="95161"/>
    <lineage>
        <taxon>Bacteria</taxon>
        <taxon>Bacillati</taxon>
        <taxon>Actinomycetota</taxon>
        <taxon>Actinomycetes</taxon>
        <taxon>Pseudonocardiales</taxon>
        <taxon>Pseudonocardiaceae</taxon>
        <taxon>Saccharopolyspora</taxon>
    </lineage>
</organism>
<dbReference type="RefSeq" id="WP_093422254.1">
    <property type="nucleotide sequence ID" value="NZ_FOZX01000010.1"/>
</dbReference>
<dbReference type="EMBL" id="FOZX01000010">
    <property type="protein sequence ID" value="SFS99693.1"/>
    <property type="molecule type" value="Genomic_DNA"/>
</dbReference>
<dbReference type="SUPFAM" id="SSF53850">
    <property type="entry name" value="Periplasmic binding protein-like II"/>
    <property type="match status" value="1"/>
</dbReference>
<dbReference type="PROSITE" id="PS50931">
    <property type="entry name" value="HTH_LYSR"/>
    <property type="match status" value="1"/>
</dbReference>
<dbReference type="STRING" id="95161.SAMN05660874_04832"/>
<dbReference type="GO" id="GO:0003677">
    <property type="term" value="F:DNA binding"/>
    <property type="evidence" value="ECO:0007669"/>
    <property type="project" value="UniProtKB-KW"/>
</dbReference>
<protein>
    <submittedName>
        <fullName evidence="6">LysR family transcriptional regulator, hydrogen peroxide-inducible genes activator</fullName>
    </submittedName>
</protein>
<dbReference type="OrthoDB" id="3181812at2"/>
<feature type="domain" description="HTH lysR-type" evidence="5">
    <location>
        <begin position="1"/>
        <end position="58"/>
    </location>
</feature>
<dbReference type="GO" id="GO:0032993">
    <property type="term" value="C:protein-DNA complex"/>
    <property type="evidence" value="ECO:0007669"/>
    <property type="project" value="TreeGrafter"/>
</dbReference>
<dbReference type="Pfam" id="PF03466">
    <property type="entry name" value="LysR_substrate"/>
    <property type="match status" value="1"/>
</dbReference>
<reference evidence="7" key="1">
    <citation type="submission" date="2016-10" db="EMBL/GenBank/DDBJ databases">
        <authorList>
            <person name="Varghese N."/>
            <person name="Submissions S."/>
        </authorList>
    </citation>
    <scope>NUCLEOTIDE SEQUENCE [LARGE SCALE GENOMIC DNA]</scope>
    <source>
        <strain evidence="7">DSM 44771</strain>
    </source>
</reference>
<dbReference type="InterPro" id="IPR000847">
    <property type="entry name" value="LysR_HTH_N"/>
</dbReference>
<dbReference type="Gene3D" id="1.10.10.10">
    <property type="entry name" value="Winged helix-like DNA-binding domain superfamily/Winged helix DNA-binding domain"/>
    <property type="match status" value="1"/>
</dbReference>
<evidence type="ECO:0000256" key="2">
    <source>
        <dbReference type="ARBA" id="ARBA00023015"/>
    </source>
</evidence>
<accession>A0A1I6UE40</accession>
<dbReference type="InterPro" id="IPR036390">
    <property type="entry name" value="WH_DNA-bd_sf"/>
</dbReference>
<dbReference type="FunFam" id="1.10.10.10:FF:000001">
    <property type="entry name" value="LysR family transcriptional regulator"/>
    <property type="match status" value="1"/>
</dbReference>
<proteinExistence type="inferred from homology"/>
<sequence>MELHQLRYVLAVARAGSFSRAAEDLFLAQPSLSVQIRKLEKELGIALFDRLGRRVVLTAAGEEFVAHVQQALAHLDRARAGAAAVRSLQGGRVSIGVLPSVGAGLLPGVLADFRRECPEVEVRLTEHNVSAEFERMMEDGRLDLAVIRAPWARPGLVGRSIVREPIVALVPPEHPLADRNEMALAELKSEKFVAMQRDYGLRELLEQICNRAGFEPTVTVETTQLSVLQGMVASGLGVSLLPELASAGYPVTIPIDDEGAARELGIVHRARTPLSPPAALFLELLADAAAERPARR</sequence>
<dbReference type="PANTHER" id="PTHR30346:SF28">
    <property type="entry name" value="HTH-TYPE TRANSCRIPTIONAL REGULATOR CYNR"/>
    <property type="match status" value="1"/>
</dbReference>
<evidence type="ECO:0000256" key="3">
    <source>
        <dbReference type="ARBA" id="ARBA00023125"/>
    </source>
</evidence>
<evidence type="ECO:0000256" key="1">
    <source>
        <dbReference type="ARBA" id="ARBA00009437"/>
    </source>
</evidence>
<dbReference type="PANTHER" id="PTHR30346">
    <property type="entry name" value="TRANSCRIPTIONAL DUAL REGULATOR HCAR-RELATED"/>
    <property type="match status" value="1"/>
</dbReference>
<dbReference type="Gene3D" id="3.40.190.290">
    <property type="match status" value="1"/>
</dbReference>
<dbReference type="InterPro" id="IPR036388">
    <property type="entry name" value="WH-like_DNA-bd_sf"/>
</dbReference>
<keyword evidence="2" id="KW-0805">Transcription regulation</keyword>
<name>A0A1I6UE40_9PSEU</name>
<dbReference type="SUPFAM" id="SSF46785">
    <property type="entry name" value="Winged helix' DNA-binding domain"/>
    <property type="match status" value="1"/>
</dbReference>
<dbReference type="InterPro" id="IPR005119">
    <property type="entry name" value="LysR_subst-bd"/>
</dbReference>
<keyword evidence="3" id="KW-0238">DNA-binding</keyword>
<dbReference type="Proteomes" id="UP000198852">
    <property type="component" value="Unassembled WGS sequence"/>
</dbReference>
<dbReference type="PRINTS" id="PR00039">
    <property type="entry name" value="HTHLYSR"/>
</dbReference>
<keyword evidence="4" id="KW-0804">Transcription</keyword>
<dbReference type="AlphaFoldDB" id="A0A1I6UE40"/>
<evidence type="ECO:0000313" key="7">
    <source>
        <dbReference type="Proteomes" id="UP000198852"/>
    </source>
</evidence>
<evidence type="ECO:0000256" key="4">
    <source>
        <dbReference type="ARBA" id="ARBA00023163"/>
    </source>
</evidence>
<dbReference type="GO" id="GO:0003700">
    <property type="term" value="F:DNA-binding transcription factor activity"/>
    <property type="evidence" value="ECO:0007669"/>
    <property type="project" value="InterPro"/>
</dbReference>
<comment type="similarity">
    <text evidence="1">Belongs to the LysR transcriptional regulatory family.</text>
</comment>
<dbReference type="Pfam" id="PF00126">
    <property type="entry name" value="HTH_1"/>
    <property type="match status" value="1"/>
</dbReference>